<evidence type="ECO:0008006" key="3">
    <source>
        <dbReference type="Google" id="ProtNLM"/>
    </source>
</evidence>
<reference evidence="1" key="2">
    <citation type="submission" date="2021-04" db="EMBL/GenBank/DDBJ databases">
        <authorList>
            <person name="Gilroy R."/>
        </authorList>
    </citation>
    <scope>NUCLEOTIDE SEQUENCE</scope>
    <source>
        <strain evidence="1">ChiHecec3B27-8219</strain>
    </source>
</reference>
<evidence type="ECO:0000313" key="1">
    <source>
        <dbReference type="EMBL" id="HIZ68327.1"/>
    </source>
</evidence>
<dbReference type="EMBL" id="DXBE01000003">
    <property type="protein sequence ID" value="HIZ68327.1"/>
    <property type="molecule type" value="Genomic_DNA"/>
</dbReference>
<gene>
    <name evidence="1" type="ORF">H9966_00310</name>
</gene>
<reference evidence="1" key="1">
    <citation type="journal article" date="2021" name="PeerJ">
        <title>Extensive microbial diversity within the chicken gut microbiome revealed by metagenomics and culture.</title>
        <authorList>
            <person name="Gilroy R."/>
            <person name="Ravi A."/>
            <person name="Getino M."/>
            <person name="Pursley I."/>
            <person name="Horton D.L."/>
            <person name="Alikhan N.F."/>
            <person name="Baker D."/>
            <person name="Gharbi K."/>
            <person name="Hall N."/>
            <person name="Watson M."/>
            <person name="Adriaenssens E.M."/>
            <person name="Foster-Nyarko E."/>
            <person name="Jarju S."/>
            <person name="Secka A."/>
            <person name="Antonio M."/>
            <person name="Oren A."/>
            <person name="Chaudhuri R.R."/>
            <person name="La Ragione R."/>
            <person name="Hildebrand F."/>
            <person name="Pallen M.J."/>
        </authorList>
    </citation>
    <scope>NUCLEOTIDE SEQUENCE</scope>
    <source>
        <strain evidence="1">ChiHecec3B27-8219</strain>
    </source>
</reference>
<dbReference type="AlphaFoldDB" id="A0A9D2FWY2"/>
<proteinExistence type="predicted"/>
<accession>A0A9D2FWY2</accession>
<evidence type="ECO:0000313" key="2">
    <source>
        <dbReference type="Proteomes" id="UP000824055"/>
    </source>
</evidence>
<name>A0A9D2FWY2_9BACT</name>
<feature type="non-terminal residue" evidence="1">
    <location>
        <position position="405"/>
    </location>
</feature>
<dbReference type="InterPro" id="IPR011990">
    <property type="entry name" value="TPR-like_helical_dom_sf"/>
</dbReference>
<organism evidence="1 2">
    <name type="scientific">Candidatus Prevotella avicola</name>
    <dbReference type="NCBI Taxonomy" id="2838738"/>
    <lineage>
        <taxon>Bacteria</taxon>
        <taxon>Pseudomonadati</taxon>
        <taxon>Bacteroidota</taxon>
        <taxon>Bacteroidia</taxon>
        <taxon>Bacteroidales</taxon>
        <taxon>Prevotellaceae</taxon>
        <taxon>Prevotella</taxon>
    </lineage>
</organism>
<comment type="caution">
    <text evidence="1">The sequence shown here is derived from an EMBL/GenBank/DDBJ whole genome shotgun (WGS) entry which is preliminary data.</text>
</comment>
<sequence length="405" mass="47460">MKTLRTLMLIACCVCWLGEAWCQKKEINAAKDQLKAGNNLPQAQQSLETLLKDSVNRNNLKIWSLLYDIVVKQYEQGNEKLYLKQAYDTASLFNLAKKLFEVAEGLDSVEMEPDKKGRVRLKYRNDHSEYLHMIRPNLLSGGLWMIGKQRYAEAYRFLDIYIDCARQPLFKSKNYQETDPNLPEAAYWSVYCGYKMQDPKATLHHSYEALKDTAHYNYMLQYLAETYKLENDTARYERALLEGFQVDPEFPFFYPRLIEFYTINNEVDKAMHVTEQALETDSTNTLFMFTKTTLLLNKEQYDECIKLCNQIIAMTDSVPGPYLNAGLAYYYKAIKLDKKTQVSNKVKKSIQSYYQKALPYMERYRAMVPNDQQRWAFPMAIGRKETKDNATNRVSAFINVEAWRK</sequence>
<dbReference type="SUPFAM" id="SSF48452">
    <property type="entry name" value="TPR-like"/>
    <property type="match status" value="1"/>
</dbReference>
<dbReference type="Proteomes" id="UP000824055">
    <property type="component" value="Unassembled WGS sequence"/>
</dbReference>
<dbReference type="Gene3D" id="1.25.40.10">
    <property type="entry name" value="Tetratricopeptide repeat domain"/>
    <property type="match status" value="1"/>
</dbReference>
<protein>
    <recommendedName>
        <fullName evidence="3">TPR domain protein</fullName>
    </recommendedName>
</protein>